<dbReference type="InterPro" id="IPR044824">
    <property type="entry name" value="MAIN-like"/>
</dbReference>
<evidence type="ECO:0000259" key="1">
    <source>
        <dbReference type="Pfam" id="PF10536"/>
    </source>
</evidence>
<dbReference type="InterPro" id="IPR019557">
    <property type="entry name" value="AminoTfrase-like_pln_mobile"/>
</dbReference>
<gene>
    <name evidence="2" type="ORF">SHCRBa_014_L10_F_80</name>
</gene>
<evidence type="ECO:0000313" key="2">
    <source>
        <dbReference type="EMBL" id="AGT16077.1"/>
    </source>
</evidence>
<proteinExistence type="predicted"/>
<dbReference type="EMBL" id="KF184861">
    <property type="protein sequence ID" value="AGT16077.1"/>
    <property type="molecule type" value="Genomic_DNA"/>
</dbReference>
<dbReference type="GO" id="GO:0010073">
    <property type="term" value="P:meristem maintenance"/>
    <property type="evidence" value="ECO:0007669"/>
    <property type="project" value="InterPro"/>
</dbReference>
<dbReference type="PANTHER" id="PTHR46033">
    <property type="entry name" value="PROTEIN MAIN-LIKE 2"/>
    <property type="match status" value="1"/>
</dbReference>
<protein>
    <recommendedName>
        <fullName evidence="1">Aminotransferase-like plant mobile domain-containing protein</fullName>
    </recommendedName>
</protein>
<dbReference type="AlphaFoldDB" id="A0A059PYV0"/>
<organism evidence="2">
    <name type="scientific">Saccharum hybrid cultivar R570</name>
    <dbReference type="NCBI Taxonomy" id="131158"/>
    <lineage>
        <taxon>Eukaryota</taxon>
        <taxon>Viridiplantae</taxon>
        <taxon>Streptophyta</taxon>
        <taxon>Embryophyta</taxon>
        <taxon>Tracheophyta</taxon>
        <taxon>Spermatophyta</taxon>
        <taxon>Magnoliopsida</taxon>
        <taxon>Liliopsida</taxon>
        <taxon>Poales</taxon>
        <taxon>Poaceae</taxon>
        <taxon>PACMAD clade</taxon>
        <taxon>Panicoideae</taxon>
        <taxon>Andropogonodae</taxon>
        <taxon>Andropogoneae</taxon>
        <taxon>Saccharinae</taxon>
        <taxon>Saccharum</taxon>
        <taxon>Saccharum officinarum species complex</taxon>
    </lineage>
</organism>
<feature type="domain" description="Aminotransferase-like plant mobile" evidence="1">
    <location>
        <begin position="10"/>
        <end position="169"/>
    </location>
</feature>
<name>A0A059PYV0_9POAL</name>
<sequence length="431" mass="48060">MQVYWAERKIDQCIRLSIADMQKNESMMIATAYFWSDTTNTFMFGHGPATPTLADVYMLTGLDTSTADEGSIYGRKSEYRVNTRNIGSWTGYIQEYRRTGTVNQREHATFLNMWLEKFIFCGRSVGPTNTFLPAAELLANGVRFPLGRYILSSTYHLLQQVSQKLLFGTEDIPSASSADPPHGILQAAPSSQVQEIALKQEQDSPNSLFSFAIDVSDDDGEEASSSLALGTISAEIYAKLEALLDLLQQDTAQLVNDSDPTKAIFKTIRGQIPADIEETLFPAVHLESRQLQYQRAAHRIADRAAQAQLKEEMLQLKQIADEKHKSIGNLQTSGADLKQKILDLSAKRTALLAELKEVEVALTHARQEENQLPDAIKALQQERDIQARKALAMKKKLKLVDGAADEDIKEMKEADQIRLRAISAIQSLLNL</sequence>
<dbReference type="Pfam" id="PF10536">
    <property type="entry name" value="PMD"/>
    <property type="match status" value="1"/>
</dbReference>
<dbReference type="PANTHER" id="PTHR46033:SF67">
    <property type="entry name" value="AMINOTRANSFERASE-LIKE, PLANT MOBILE DOMAIN FAMILY PROTEIN"/>
    <property type="match status" value="1"/>
</dbReference>
<accession>A0A059PYV0</accession>
<reference evidence="2" key="1">
    <citation type="submission" date="2013-05" db="EMBL/GenBank/DDBJ databases">
        <title>Building the sugarcane genome for biotechnology and identifying evolutionary trends.</title>
        <authorList>
            <person name="De Setta N."/>
            <person name="Monteiro-Vitorello C.B."/>
            <person name="Metcalfe C.J."/>
            <person name="Cruz G.M.Q."/>
            <person name="Del Bem L.E."/>
            <person name="Vicentini R."/>
            <person name="Nogueira F.T.S."/>
            <person name="Campos R.A."/>
            <person name="Nunes S.L."/>
            <person name="Turrini P.C.G."/>
            <person name="Vieira A.P."/>
            <person name="Cruz E.A.O."/>
            <person name="Correa T.C.S."/>
            <person name="Hotta C.T."/>
            <person name="de Mello-Varani A."/>
            <person name="Vautrin S."/>
            <person name="Trindade A.S."/>
            <person name="Vilela M.M."/>
            <person name="Horta C.L."/>
            <person name="Sato P.M."/>
            <person name="de Andrade R.F."/>
            <person name="Nishiyama M.Y."/>
            <person name="Cardoso-Silva C.B."/>
            <person name="Scortecci K.C."/>
            <person name="Garcia A.A.F."/>
            <person name="Carneiro M.S."/>
            <person name="Kim C."/>
            <person name="Paterson A.H."/>
            <person name="Berges H."/>
            <person name="D'Hont A."/>
            <person name="de-Souza A.P."/>
            <person name="Souza G.M."/>
            <person name="Vincentz M."/>
            <person name="Kitajima J.P."/>
            <person name="Van Sluys M.-A."/>
        </authorList>
    </citation>
    <scope>NUCLEOTIDE SEQUENCE</scope>
</reference>